<evidence type="ECO:0000313" key="5">
    <source>
        <dbReference type="EMBL" id="TYT74699.1"/>
    </source>
</evidence>
<comment type="caution">
    <text evidence="5">The sequence shown here is derived from an EMBL/GenBank/DDBJ whole genome shotgun (WGS) entry which is preliminary data.</text>
</comment>
<dbReference type="GO" id="GO:0000271">
    <property type="term" value="P:polysaccharide biosynthetic process"/>
    <property type="evidence" value="ECO:0007669"/>
    <property type="project" value="TreeGrafter"/>
</dbReference>
<dbReference type="AlphaFoldDB" id="A0A5Q4VAD6"/>
<feature type="modified residue" description="N6-(pyridoxal phosphate)lysine" evidence="3">
    <location>
        <position position="194"/>
    </location>
</feature>
<protein>
    <submittedName>
        <fullName evidence="5">Aminotransferase class I/II-fold pyridoxal phosphate-dependent enzyme</fullName>
    </submittedName>
</protein>
<keyword evidence="3 4" id="KW-0663">Pyridoxal phosphate</keyword>
<dbReference type="Pfam" id="PF01041">
    <property type="entry name" value="DegT_DnrJ_EryC1"/>
    <property type="match status" value="1"/>
</dbReference>
<dbReference type="GO" id="GO:0008483">
    <property type="term" value="F:transaminase activity"/>
    <property type="evidence" value="ECO:0007669"/>
    <property type="project" value="UniProtKB-KW"/>
</dbReference>
<keyword evidence="5" id="KW-0032">Aminotransferase</keyword>
<keyword evidence="5" id="KW-0808">Transferase</keyword>
<dbReference type="InterPro" id="IPR015421">
    <property type="entry name" value="PyrdxlP-dep_Trfase_major"/>
</dbReference>
<dbReference type="OrthoDB" id="9768668at2"/>
<dbReference type="GO" id="GO:0030170">
    <property type="term" value="F:pyridoxal phosphate binding"/>
    <property type="evidence" value="ECO:0007669"/>
    <property type="project" value="TreeGrafter"/>
</dbReference>
<name>A0A5Q4VAD6_9BACT</name>
<dbReference type="Proteomes" id="UP000321899">
    <property type="component" value="Unassembled WGS sequence"/>
</dbReference>
<evidence type="ECO:0000256" key="3">
    <source>
        <dbReference type="PIRSR" id="PIRSR000390-2"/>
    </source>
</evidence>
<sequence>MEQKRFHKSFTRQESIPDDAIERAMSVLRSGKLHRYNVEPGEAGEVAELETEFASYIGKKYCLACASCGSAMYLALKSAGVQRGEKVLCNAYTLAPVPGAIENAGADIELVEIREDYTINIDDLEGKAADEKAKWFLLSHMRGHIADMEKIQAVCERNGLFLIEDCAHTMGAEWNGRKSGSFGHVSCFSTQTYKHINSGEGGFLVTDDEELMARAILHSGSYMLYDRHLARPDLSVFNSLKKKIPNYSCRMDNLRAAILRPQLQRLDAQCLRWNERYRLLEEAIHSIQGLWCPPRDPRENFVGSSIQFSVCNDDSDSVRLFLEKCKERGVELKWFGNAEPVGFTSDYQSWEYFGSLPDLPDTNRVLARMCDMRIPLTFTLDDCRLIADILCEVAKETLKPGGL</sequence>
<dbReference type="EMBL" id="VDMB01000009">
    <property type="protein sequence ID" value="TYT74699.1"/>
    <property type="molecule type" value="Genomic_DNA"/>
</dbReference>
<organism evidence="5 6">
    <name type="scientific">Desulfobotulus mexicanus</name>
    <dbReference type="NCBI Taxonomy" id="2586642"/>
    <lineage>
        <taxon>Bacteria</taxon>
        <taxon>Pseudomonadati</taxon>
        <taxon>Thermodesulfobacteriota</taxon>
        <taxon>Desulfobacteria</taxon>
        <taxon>Desulfobacterales</taxon>
        <taxon>Desulfobacteraceae</taxon>
        <taxon>Desulfobotulus</taxon>
    </lineage>
</organism>
<dbReference type="Gene3D" id="3.40.640.10">
    <property type="entry name" value="Type I PLP-dependent aspartate aminotransferase-like (Major domain)"/>
    <property type="match status" value="1"/>
</dbReference>
<evidence type="ECO:0000313" key="6">
    <source>
        <dbReference type="Proteomes" id="UP000321899"/>
    </source>
</evidence>
<feature type="active site" description="Proton acceptor" evidence="2">
    <location>
        <position position="194"/>
    </location>
</feature>
<evidence type="ECO:0000256" key="4">
    <source>
        <dbReference type="RuleBase" id="RU004508"/>
    </source>
</evidence>
<gene>
    <name evidence="5" type="ORF">FIM25_08925</name>
</gene>
<proteinExistence type="inferred from homology"/>
<dbReference type="PANTHER" id="PTHR30244">
    <property type="entry name" value="TRANSAMINASE"/>
    <property type="match status" value="1"/>
</dbReference>
<dbReference type="SUPFAM" id="SSF53383">
    <property type="entry name" value="PLP-dependent transferases"/>
    <property type="match status" value="1"/>
</dbReference>
<keyword evidence="6" id="KW-1185">Reference proteome</keyword>
<accession>A0A5Q4VAD6</accession>
<dbReference type="PIRSF" id="PIRSF000390">
    <property type="entry name" value="PLP_StrS"/>
    <property type="match status" value="1"/>
</dbReference>
<evidence type="ECO:0000256" key="1">
    <source>
        <dbReference type="ARBA" id="ARBA00037999"/>
    </source>
</evidence>
<dbReference type="PANTHER" id="PTHR30244:SF34">
    <property type="entry name" value="DTDP-4-AMINO-4,6-DIDEOXYGALACTOSE TRANSAMINASE"/>
    <property type="match status" value="1"/>
</dbReference>
<reference evidence="5 6" key="1">
    <citation type="submission" date="2019-06" db="EMBL/GenBank/DDBJ databases">
        <title>Desulfobotulus mexicanus sp. nov., a novel sulfate-reducing bacterium isolated from the sediment of an alkaline crater lake in Mexico.</title>
        <authorList>
            <person name="Hirschler-Rea A."/>
        </authorList>
    </citation>
    <scope>NUCLEOTIDE SEQUENCE [LARGE SCALE GENOMIC DNA]</scope>
    <source>
        <strain evidence="5 6">PAR22N</strain>
    </source>
</reference>
<dbReference type="InterPro" id="IPR000653">
    <property type="entry name" value="DegT/StrS_aminotransferase"/>
</dbReference>
<dbReference type="RefSeq" id="WP_139448392.1">
    <property type="nucleotide sequence ID" value="NZ_VDMB01000009.1"/>
</dbReference>
<comment type="similarity">
    <text evidence="1 4">Belongs to the DegT/DnrJ/EryC1 family.</text>
</comment>
<evidence type="ECO:0000256" key="2">
    <source>
        <dbReference type="PIRSR" id="PIRSR000390-1"/>
    </source>
</evidence>
<dbReference type="InterPro" id="IPR015424">
    <property type="entry name" value="PyrdxlP-dep_Trfase"/>
</dbReference>